<evidence type="ECO:0000256" key="1">
    <source>
        <dbReference type="SAM" id="MobiDB-lite"/>
    </source>
</evidence>
<accession>A0ABP0R647</accession>
<keyword evidence="5" id="KW-1185">Reference proteome</keyword>
<dbReference type="EMBL" id="CAXAMM010040807">
    <property type="protein sequence ID" value="CAK9095570.1"/>
    <property type="molecule type" value="Genomic_DNA"/>
</dbReference>
<sequence length="566" mass="60379">MLTRPKIRWRRRIWLLLLGTSAAQATDMFSVKQNGTAAALATGEIAAKAATAAGASPEEVVKSAANTAGIKAAETARNAGMTEPQVEAAAADAAESAAKIAGATKNEAARAAGQTAVEVSSASKVTPGPPLASDNAWSLVPGTDCLSWWGDGCLSITQKDACVSSRDGSDIAMREGGVKVFGEPCVWCGGGSCDDKADMAAVCSPRSMLPKELPSEFVKADCQGQAAINGKRSSELWQQTVPEQLRAGGFAGRDINFEHLDASNARPELELLNPGGGNQEGSSNYACRASNINDASVADPYSRNYYSVWTADLEECFDICSWKQDCTGIEHERKNNYCEVWNTPIQWVSPMPDYKCFRAMPPTSNASASTVKWRVTDTLSVEQSSDGAPLPWLFWALGGLIAIGVIVAICVVWRSRKKKSKKSTKRSVETEEKGGEQGEQVGSGDERQPLVGTSMPNGSSMPSFAGSFSNLSTGPGHSLGQNFGQNFGQNWYQTPSFASVGSGYDSSRSGYGGYGYEAVGAQTDGNTYLQQLRQWLQQYETARFQELTHLQSQAPPGWGQASNWSS</sequence>
<keyword evidence="2" id="KW-0812">Transmembrane</keyword>
<organism evidence="4 5">
    <name type="scientific">Durusdinium trenchii</name>
    <dbReference type="NCBI Taxonomy" id="1381693"/>
    <lineage>
        <taxon>Eukaryota</taxon>
        <taxon>Sar</taxon>
        <taxon>Alveolata</taxon>
        <taxon>Dinophyceae</taxon>
        <taxon>Suessiales</taxon>
        <taxon>Symbiodiniaceae</taxon>
        <taxon>Durusdinium</taxon>
    </lineage>
</organism>
<feature type="compositionally biased region" description="Polar residues" evidence="1">
    <location>
        <begin position="454"/>
        <end position="463"/>
    </location>
</feature>
<feature type="chain" id="PRO_5047162084" description="Apple domain-containing protein" evidence="3">
    <location>
        <begin position="26"/>
        <end position="566"/>
    </location>
</feature>
<evidence type="ECO:0000256" key="2">
    <source>
        <dbReference type="SAM" id="Phobius"/>
    </source>
</evidence>
<keyword evidence="2" id="KW-0472">Membrane</keyword>
<evidence type="ECO:0000313" key="5">
    <source>
        <dbReference type="Proteomes" id="UP001642464"/>
    </source>
</evidence>
<feature type="compositionally biased region" description="Basic and acidic residues" evidence="1">
    <location>
        <begin position="426"/>
        <end position="436"/>
    </location>
</feature>
<protein>
    <recommendedName>
        <fullName evidence="6">Apple domain-containing protein</fullName>
    </recommendedName>
</protein>
<dbReference type="Proteomes" id="UP001642464">
    <property type="component" value="Unassembled WGS sequence"/>
</dbReference>
<reference evidence="4 5" key="1">
    <citation type="submission" date="2024-02" db="EMBL/GenBank/DDBJ databases">
        <authorList>
            <person name="Chen Y."/>
            <person name="Shah S."/>
            <person name="Dougan E. K."/>
            <person name="Thang M."/>
            <person name="Chan C."/>
        </authorList>
    </citation>
    <scope>NUCLEOTIDE SEQUENCE [LARGE SCALE GENOMIC DNA]</scope>
</reference>
<proteinExistence type="predicted"/>
<feature type="transmembrane region" description="Helical" evidence="2">
    <location>
        <begin position="392"/>
        <end position="413"/>
    </location>
</feature>
<evidence type="ECO:0000256" key="3">
    <source>
        <dbReference type="SAM" id="SignalP"/>
    </source>
</evidence>
<feature type="region of interest" description="Disordered" evidence="1">
    <location>
        <begin position="421"/>
        <end position="463"/>
    </location>
</feature>
<evidence type="ECO:0000313" key="4">
    <source>
        <dbReference type="EMBL" id="CAK9095570.1"/>
    </source>
</evidence>
<gene>
    <name evidence="4" type="ORF">SCF082_LOCUS44884</name>
</gene>
<evidence type="ECO:0008006" key="6">
    <source>
        <dbReference type="Google" id="ProtNLM"/>
    </source>
</evidence>
<name>A0ABP0R647_9DINO</name>
<feature type="signal peptide" evidence="3">
    <location>
        <begin position="1"/>
        <end position="25"/>
    </location>
</feature>
<keyword evidence="2" id="KW-1133">Transmembrane helix</keyword>
<comment type="caution">
    <text evidence="4">The sequence shown here is derived from an EMBL/GenBank/DDBJ whole genome shotgun (WGS) entry which is preliminary data.</text>
</comment>
<keyword evidence="3" id="KW-0732">Signal</keyword>